<dbReference type="EMBL" id="JAINUF010000007">
    <property type="protein sequence ID" value="KAJ8354520.1"/>
    <property type="molecule type" value="Genomic_DNA"/>
</dbReference>
<dbReference type="InterPro" id="IPR018790">
    <property type="entry name" value="DUF2358"/>
</dbReference>
<dbReference type="PANTHER" id="PTHR31094">
    <property type="entry name" value="RIKEN CDNA 2310061I04 GENE"/>
    <property type="match status" value="1"/>
</dbReference>
<organism evidence="1 2">
    <name type="scientific">Synaphobranchus kaupii</name>
    <name type="common">Kaup's arrowtooth eel</name>
    <dbReference type="NCBI Taxonomy" id="118154"/>
    <lineage>
        <taxon>Eukaryota</taxon>
        <taxon>Metazoa</taxon>
        <taxon>Chordata</taxon>
        <taxon>Craniata</taxon>
        <taxon>Vertebrata</taxon>
        <taxon>Euteleostomi</taxon>
        <taxon>Actinopterygii</taxon>
        <taxon>Neopterygii</taxon>
        <taxon>Teleostei</taxon>
        <taxon>Anguilliformes</taxon>
        <taxon>Synaphobranchidae</taxon>
        <taxon>Synaphobranchus</taxon>
    </lineage>
</organism>
<gene>
    <name evidence="1" type="ORF">SKAU_G00220870</name>
</gene>
<proteinExistence type="predicted"/>
<sequence>MAVCRRGAALWFTYGRSLGGSPVVQGEGWKLPQGTYLFIKSNHDWLPSSPFRTISNISWALAPPSCTCSQTVSQSTIDPSLTHRIPHIGQPIRLPCQEETVSLCVLLGPGDGGGQHTLIEIPLSEFTGFSELPSGSANSSEFIFPLTTVDARREDDINVRGRGREGKREAKVQERESFQSFFEKESCPAPFVWGSRFYCFHCPVADSLLGCTDKSMRTTRLEAQTSAFSTPVSLSYYANAVTERGEGMDEREREREEKLALMYEKMRHELPRFFLKNHDYSMYSPDIEFINGLLNIKTRGRMLYQLCLSLWKLLCVFYFADVRLEVLKLSKHSEDGTVRARWRVNGLPFHLLMLRFYRRDKRSLYRSYDAFSTFYLGSDGLIRCHRVDKVMPAQPPALPRVTSMLAGALVALGLQEHRPALNLLPFLLSYFRIGLGRQ</sequence>
<evidence type="ECO:0000313" key="2">
    <source>
        <dbReference type="Proteomes" id="UP001152622"/>
    </source>
</evidence>
<dbReference type="Proteomes" id="UP001152622">
    <property type="component" value="Chromosome 7"/>
</dbReference>
<dbReference type="PANTHER" id="PTHR31094:SF2">
    <property type="entry name" value="RIKEN CDNA 2310061I04 GENE"/>
    <property type="match status" value="1"/>
</dbReference>
<dbReference type="Pfam" id="PF10184">
    <property type="entry name" value="DUF2358"/>
    <property type="match status" value="1"/>
</dbReference>
<accession>A0A9Q1FAX4</accession>
<reference evidence="1" key="1">
    <citation type="journal article" date="2023" name="Science">
        <title>Genome structures resolve the early diversification of teleost fishes.</title>
        <authorList>
            <person name="Parey E."/>
            <person name="Louis A."/>
            <person name="Montfort J."/>
            <person name="Bouchez O."/>
            <person name="Roques C."/>
            <person name="Iampietro C."/>
            <person name="Lluch J."/>
            <person name="Castinel A."/>
            <person name="Donnadieu C."/>
            <person name="Desvignes T."/>
            <person name="Floi Bucao C."/>
            <person name="Jouanno E."/>
            <person name="Wen M."/>
            <person name="Mejri S."/>
            <person name="Dirks R."/>
            <person name="Jansen H."/>
            <person name="Henkel C."/>
            <person name="Chen W.J."/>
            <person name="Zahm M."/>
            <person name="Cabau C."/>
            <person name="Klopp C."/>
            <person name="Thompson A.W."/>
            <person name="Robinson-Rechavi M."/>
            <person name="Braasch I."/>
            <person name="Lecointre G."/>
            <person name="Bobe J."/>
            <person name="Postlethwait J.H."/>
            <person name="Berthelot C."/>
            <person name="Roest Crollius H."/>
            <person name="Guiguen Y."/>
        </authorList>
    </citation>
    <scope>NUCLEOTIDE SEQUENCE</scope>
    <source>
        <strain evidence="1">WJC10195</strain>
    </source>
</reference>
<keyword evidence="2" id="KW-1185">Reference proteome</keyword>
<dbReference type="AlphaFoldDB" id="A0A9Q1FAX4"/>
<evidence type="ECO:0000313" key="1">
    <source>
        <dbReference type="EMBL" id="KAJ8354520.1"/>
    </source>
</evidence>
<comment type="caution">
    <text evidence="1">The sequence shown here is derived from an EMBL/GenBank/DDBJ whole genome shotgun (WGS) entry which is preliminary data.</text>
</comment>
<protein>
    <submittedName>
        <fullName evidence="1">Uncharacterized protein</fullName>
    </submittedName>
</protein>
<dbReference type="OrthoDB" id="44820at2759"/>
<name>A0A9Q1FAX4_SYNKA</name>